<accession>A0A381YH26</accession>
<gene>
    <name evidence="1" type="ORF">METZ01_LOCUS128725</name>
</gene>
<protein>
    <submittedName>
        <fullName evidence="1">Uncharacterized protein</fullName>
    </submittedName>
</protein>
<evidence type="ECO:0000313" key="1">
    <source>
        <dbReference type="EMBL" id="SVA75871.1"/>
    </source>
</evidence>
<reference evidence="1" key="1">
    <citation type="submission" date="2018-05" db="EMBL/GenBank/DDBJ databases">
        <authorList>
            <person name="Lanie J.A."/>
            <person name="Ng W.-L."/>
            <person name="Kazmierczak K.M."/>
            <person name="Andrzejewski T.M."/>
            <person name="Davidsen T.M."/>
            <person name="Wayne K.J."/>
            <person name="Tettelin H."/>
            <person name="Glass J.I."/>
            <person name="Rusch D."/>
            <person name="Podicherti R."/>
            <person name="Tsui H.-C.T."/>
            <person name="Winkler M.E."/>
        </authorList>
    </citation>
    <scope>NUCLEOTIDE SEQUENCE</scope>
</reference>
<sequence length="37" mass="4255">MEAGPAALFDYLYSLGMTVVNTKTHLNPSYDYDYDYD</sequence>
<organism evidence="1">
    <name type="scientific">marine metagenome</name>
    <dbReference type="NCBI Taxonomy" id="408172"/>
    <lineage>
        <taxon>unclassified sequences</taxon>
        <taxon>metagenomes</taxon>
        <taxon>ecological metagenomes</taxon>
    </lineage>
</organism>
<name>A0A381YH26_9ZZZZ</name>
<feature type="non-terminal residue" evidence="1">
    <location>
        <position position="37"/>
    </location>
</feature>
<proteinExistence type="predicted"/>
<dbReference type="EMBL" id="UINC01018132">
    <property type="protein sequence ID" value="SVA75871.1"/>
    <property type="molecule type" value="Genomic_DNA"/>
</dbReference>
<dbReference type="AlphaFoldDB" id="A0A381YH26"/>